<organism evidence="2 3">
    <name type="scientific">Klenkia soli</name>
    <dbReference type="NCBI Taxonomy" id="1052260"/>
    <lineage>
        <taxon>Bacteria</taxon>
        <taxon>Bacillati</taxon>
        <taxon>Actinomycetota</taxon>
        <taxon>Actinomycetes</taxon>
        <taxon>Geodermatophilales</taxon>
        <taxon>Geodermatophilaceae</taxon>
        <taxon>Klenkia</taxon>
    </lineage>
</organism>
<protein>
    <submittedName>
        <fullName evidence="2">HD domain-containing protein</fullName>
    </submittedName>
</protein>
<proteinExistence type="predicted"/>
<keyword evidence="3" id="KW-1185">Reference proteome</keyword>
<dbReference type="Gene3D" id="1.10.3210.10">
    <property type="entry name" value="Hypothetical protein af1432"/>
    <property type="match status" value="1"/>
</dbReference>
<feature type="domain" description="HD" evidence="1">
    <location>
        <begin position="56"/>
        <end position="172"/>
    </location>
</feature>
<dbReference type="EMBL" id="FNIR01000003">
    <property type="protein sequence ID" value="SDN99458.1"/>
    <property type="molecule type" value="Genomic_DNA"/>
</dbReference>
<dbReference type="STRING" id="1052260.SAMN05660199_01069"/>
<sequence length="234" mass="25643">MLPRLLPDRNDLGHALPDGVVPPLGPDVGLPGMRPADEAVWDLALPYLRHRDNDVHTIYAYGLARALLEAHPEADPDVVLPGIILHDSGWSTVPIPEIMAALAPGTWSSSAESFATVRRHEVEGARISREVLGRLDVPAVRVDTICAIIDGHDTRKEATSIEDAILKDADRLWRVTPRGVDTIMDWFGLTREESLAINASRVHGHLFTAEARSMAWALSAVGWVDTSPQRRALD</sequence>
<dbReference type="Proteomes" id="UP000199088">
    <property type="component" value="Unassembled WGS sequence"/>
</dbReference>
<dbReference type="Pfam" id="PF01966">
    <property type="entry name" value="HD"/>
    <property type="match status" value="1"/>
</dbReference>
<dbReference type="RefSeq" id="WP_207500318.1">
    <property type="nucleotide sequence ID" value="NZ_FNIR01000003.1"/>
</dbReference>
<dbReference type="AlphaFoldDB" id="A0A1H0FXP0"/>
<evidence type="ECO:0000259" key="1">
    <source>
        <dbReference type="Pfam" id="PF01966"/>
    </source>
</evidence>
<name>A0A1H0FXP0_9ACTN</name>
<accession>A0A1H0FXP0</accession>
<reference evidence="3" key="1">
    <citation type="submission" date="2016-10" db="EMBL/GenBank/DDBJ databases">
        <authorList>
            <person name="Varghese N."/>
            <person name="Submissions S."/>
        </authorList>
    </citation>
    <scope>NUCLEOTIDE SEQUENCE [LARGE SCALE GENOMIC DNA]</scope>
    <source>
        <strain evidence="3">DSM 45843</strain>
    </source>
</reference>
<gene>
    <name evidence="2" type="ORF">SAMN05660199_01069</name>
</gene>
<evidence type="ECO:0000313" key="2">
    <source>
        <dbReference type="EMBL" id="SDN99458.1"/>
    </source>
</evidence>
<dbReference type="InterPro" id="IPR006674">
    <property type="entry name" value="HD_domain"/>
</dbReference>
<dbReference type="SUPFAM" id="SSF109604">
    <property type="entry name" value="HD-domain/PDEase-like"/>
    <property type="match status" value="1"/>
</dbReference>
<evidence type="ECO:0000313" key="3">
    <source>
        <dbReference type="Proteomes" id="UP000199088"/>
    </source>
</evidence>